<dbReference type="PANTHER" id="PTHR34070">
    <property type="entry name" value="ARMADILLO-TYPE FOLD"/>
    <property type="match status" value="1"/>
</dbReference>
<dbReference type="InterPro" id="IPR016024">
    <property type="entry name" value="ARM-type_fold"/>
</dbReference>
<comment type="caution">
    <text evidence="1">The sequence shown here is derived from an EMBL/GenBank/DDBJ whole genome shotgun (WGS) entry which is preliminary data.</text>
</comment>
<dbReference type="CDD" id="cd07064">
    <property type="entry name" value="AlkD_like_1"/>
    <property type="match status" value="1"/>
</dbReference>
<reference evidence="1 2" key="1">
    <citation type="submission" date="2018-05" db="EMBL/GenBank/DDBJ databases">
        <title>Genetic diversity of glacier-inhabiting Cryobacterium bacteria in China and description of Cryobacterium mengkeensis sp. nov. and Arthrobacter glacialis sp. nov.</title>
        <authorList>
            <person name="Liu Q."/>
            <person name="Xin Y.-H."/>
        </authorList>
    </citation>
    <scope>NUCLEOTIDE SEQUENCE [LARGE SCALE GENOMIC DNA]</scope>
    <source>
        <strain evidence="1 2">B7</strain>
    </source>
</reference>
<gene>
    <name evidence="1" type="ORF">CVS30_12015</name>
</gene>
<dbReference type="InterPro" id="IPR014825">
    <property type="entry name" value="DNA_alkylation"/>
</dbReference>
<sequence>MLSSELLSAVPHGILNTAFLHALPSELEAVAIPDKAVGMAQYMKSSMPFMGVPSPSVRATVRSLAKVHPFSSVAELHATVTELWTTAQFREERYAAIMLTDSRLGRGEIGLLPFYAVVIGSGQWWDYVDAVAPRVCELFLKEPESMEALLRQWSVAENFWFRRSAIIAQLPAKAATNVALLQELIEPNLGDKEFFIRKAIGWALRQYARTDPAWVRDYVRHNEQRLSPLSYREALKHL</sequence>
<evidence type="ECO:0000313" key="2">
    <source>
        <dbReference type="Proteomes" id="UP000247980"/>
    </source>
</evidence>
<dbReference type="PANTHER" id="PTHR34070:SF1">
    <property type="entry name" value="DNA ALKYLATION REPAIR PROTEIN"/>
    <property type="match status" value="1"/>
</dbReference>
<organism evidence="1 2">
    <name type="scientific">Arthrobacter psychrolactophilus</name>
    <dbReference type="NCBI Taxonomy" id="92442"/>
    <lineage>
        <taxon>Bacteria</taxon>
        <taxon>Bacillati</taxon>
        <taxon>Actinomycetota</taxon>
        <taxon>Actinomycetes</taxon>
        <taxon>Micrococcales</taxon>
        <taxon>Micrococcaceae</taxon>
        <taxon>Arthrobacter</taxon>
    </lineage>
</organism>
<keyword evidence="2" id="KW-1185">Reference proteome</keyword>
<dbReference type="OrthoDB" id="9775346at2"/>
<dbReference type="AlphaFoldDB" id="A0A2V5JKP9"/>
<dbReference type="SUPFAM" id="SSF48371">
    <property type="entry name" value="ARM repeat"/>
    <property type="match status" value="1"/>
</dbReference>
<dbReference type="Proteomes" id="UP000247980">
    <property type="component" value="Unassembled WGS sequence"/>
</dbReference>
<dbReference type="RefSeq" id="WP_110485611.1">
    <property type="nucleotide sequence ID" value="NZ_QJVC01000012.1"/>
</dbReference>
<dbReference type="Pfam" id="PF08713">
    <property type="entry name" value="DNA_alkylation"/>
    <property type="match status" value="1"/>
</dbReference>
<name>A0A2V5JKP9_9MICC</name>
<accession>A0A2V5JKP9</accession>
<proteinExistence type="predicted"/>
<evidence type="ECO:0000313" key="1">
    <source>
        <dbReference type="EMBL" id="PYI38146.1"/>
    </source>
</evidence>
<dbReference type="Gene3D" id="1.25.10.90">
    <property type="match status" value="1"/>
</dbReference>
<dbReference type="EMBL" id="QJVC01000012">
    <property type="protein sequence ID" value="PYI38146.1"/>
    <property type="molecule type" value="Genomic_DNA"/>
</dbReference>
<protein>
    <submittedName>
        <fullName evidence="1">DNA alkylation repair protein</fullName>
    </submittedName>
</protein>